<accession>A0A1N6F699</accession>
<proteinExistence type="predicted"/>
<dbReference type="AlphaFoldDB" id="A0A1N6F699"/>
<keyword evidence="2" id="KW-1185">Reference proteome</keyword>
<dbReference type="Gene3D" id="3.40.630.30">
    <property type="match status" value="1"/>
</dbReference>
<dbReference type="InterPro" id="IPR016181">
    <property type="entry name" value="Acyl_CoA_acyltransferase"/>
</dbReference>
<protein>
    <recommendedName>
        <fullName evidence="3">N-acetyltransferase domain-containing protein</fullName>
    </recommendedName>
</protein>
<organism evidence="1 2">
    <name type="scientific">Agromyces cerinus subsp. cerinus</name>
    <dbReference type="NCBI Taxonomy" id="232089"/>
    <lineage>
        <taxon>Bacteria</taxon>
        <taxon>Bacillati</taxon>
        <taxon>Actinomycetota</taxon>
        <taxon>Actinomycetes</taxon>
        <taxon>Micrococcales</taxon>
        <taxon>Microbacteriaceae</taxon>
        <taxon>Agromyces</taxon>
    </lineage>
</organism>
<gene>
    <name evidence="1" type="ORF">SAMN05443544_1781</name>
</gene>
<dbReference type="SUPFAM" id="SSF55729">
    <property type="entry name" value="Acyl-CoA N-acyltransferases (Nat)"/>
    <property type="match status" value="1"/>
</dbReference>
<evidence type="ECO:0000313" key="1">
    <source>
        <dbReference type="EMBL" id="SIN90780.1"/>
    </source>
</evidence>
<name>A0A1N6F699_9MICO</name>
<reference evidence="2" key="1">
    <citation type="submission" date="2016-11" db="EMBL/GenBank/DDBJ databases">
        <authorList>
            <person name="Varghese N."/>
            <person name="Submissions S."/>
        </authorList>
    </citation>
    <scope>NUCLEOTIDE SEQUENCE [LARGE SCALE GENOMIC DNA]</scope>
    <source>
        <strain evidence="2">DSM 8595</strain>
    </source>
</reference>
<evidence type="ECO:0000313" key="2">
    <source>
        <dbReference type="Proteomes" id="UP000184699"/>
    </source>
</evidence>
<dbReference type="Proteomes" id="UP000184699">
    <property type="component" value="Unassembled WGS sequence"/>
</dbReference>
<dbReference type="EMBL" id="FSRJ01000002">
    <property type="protein sequence ID" value="SIN90780.1"/>
    <property type="molecule type" value="Genomic_DNA"/>
</dbReference>
<dbReference type="STRING" id="232089.SAMN05443544_1781"/>
<sequence>MAGSAVEVRPILAADLEPVGRFLHQHLNRNVSAEAWASVVAPPWEDSAPNHGFQLVGDEGVVGVYAAVYSLRDVGDEQVRVCNLAAFCVLEDHRVHGLRLVRALLSQQGYEFTDLSPSGNVVALNERLGFRRLDTSTKLVPNLPWVPRRGTRVTSDPEAIHRVLRGRDAEIYRDHRRAPAAQHLLVTHADEHGYLMYRRDARKGVRTFASPLYAGGDPGCLEAAWPSVGAHLLRRGLVATLAERRVLGFAPRPGIELPRPRPKMFRGSRLEADTVDYLYSELTLVPW</sequence>
<evidence type="ECO:0008006" key="3">
    <source>
        <dbReference type="Google" id="ProtNLM"/>
    </source>
</evidence>
<dbReference type="RefSeq" id="WP_074259960.1">
    <property type="nucleotide sequence ID" value="NZ_FSRJ01000002.1"/>
</dbReference>